<dbReference type="Proteomes" id="UP000530660">
    <property type="component" value="Unassembled WGS sequence"/>
</dbReference>
<proteinExistence type="predicted"/>
<feature type="compositionally biased region" description="Basic and acidic residues" evidence="1">
    <location>
        <begin position="1"/>
        <end position="10"/>
    </location>
</feature>
<feature type="region of interest" description="Disordered" evidence="1">
    <location>
        <begin position="1"/>
        <end position="20"/>
    </location>
</feature>
<gene>
    <name evidence="2" type="ORF">F1559_002236</name>
</gene>
<dbReference type="EMBL" id="VWRR01000008">
    <property type="protein sequence ID" value="KAF6002995.1"/>
    <property type="molecule type" value="Genomic_DNA"/>
</dbReference>
<evidence type="ECO:0000313" key="3">
    <source>
        <dbReference type="Proteomes" id="UP000530660"/>
    </source>
</evidence>
<comment type="caution">
    <text evidence="2">The sequence shown here is derived from an EMBL/GenBank/DDBJ whole genome shotgun (WGS) entry which is preliminary data.</text>
</comment>
<accession>A0A7J7IIT3</accession>
<protein>
    <submittedName>
        <fullName evidence="2">Uncharacterized protein</fullName>
    </submittedName>
</protein>
<reference evidence="2 3" key="1">
    <citation type="journal article" date="2020" name="J. Phycol.">
        <title>Comparative genome analysis reveals Cyanidiococcus gen. nov., a new extremophilic red algal genus sister to Cyanidioschyzon (Cyanidioschyzonaceae, Rhodophyta).</title>
        <authorList>
            <person name="Liu S.-L."/>
            <person name="Chiang Y.-R."/>
            <person name="Yoon H.S."/>
            <person name="Fu H.-Y."/>
        </authorList>
    </citation>
    <scope>NUCLEOTIDE SEQUENCE [LARGE SCALE GENOMIC DNA]</scope>
    <source>
        <strain evidence="2 3">THAL066</strain>
    </source>
</reference>
<sequence>MNLCRDEGKDGASAGRRPNQWSTEAFSITHPCLDERYLSYTKQSERAKEQRLVSKQFKRIAARGAVTYRGPRIRQPYKRIRLLLERRLQTSRARDVNFSLVQDTTRLQSFFCINYKRSQRRYFRPSEDTITERDRGRYCSHPNITVNNRPEIEPILNVCPLSGTSRVLDASSAQVSNAPGREHPPQYCSAPQRTERSFSLEFNKTFTR</sequence>
<evidence type="ECO:0000313" key="2">
    <source>
        <dbReference type="EMBL" id="KAF6002995.1"/>
    </source>
</evidence>
<organism evidence="2 3">
    <name type="scientific">Cyanidiococcus yangmingshanensis</name>
    <dbReference type="NCBI Taxonomy" id="2690220"/>
    <lineage>
        <taxon>Eukaryota</taxon>
        <taxon>Rhodophyta</taxon>
        <taxon>Bangiophyceae</taxon>
        <taxon>Cyanidiales</taxon>
        <taxon>Cyanidiaceae</taxon>
        <taxon>Cyanidiococcus</taxon>
    </lineage>
</organism>
<dbReference type="AlphaFoldDB" id="A0A7J7IIT3"/>
<name>A0A7J7IIT3_9RHOD</name>
<evidence type="ECO:0000256" key="1">
    <source>
        <dbReference type="SAM" id="MobiDB-lite"/>
    </source>
</evidence>
<keyword evidence="3" id="KW-1185">Reference proteome</keyword>